<evidence type="ECO:0000313" key="3">
    <source>
        <dbReference type="Proteomes" id="UP000052167"/>
    </source>
</evidence>
<protein>
    <recommendedName>
        <fullName evidence="4">Rap1a immunity protein domain-containing protein</fullName>
    </recommendedName>
</protein>
<comment type="caution">
    <text evidence="2">The sequence shown here is derived from an EMBL/GenBank/DDBJ whole genome shotgun (WGS) entry which is preliminary data.</text>
</comment>
<dbReference type="EMBL" id="JOKJ01000019">
    <property type="protein sequence ID" value="KEQ05552.1"/>
    <property type="molecule type" value="Genomic_DNA"/>
</dbReference>
<name>A0A922T8U0_9HYPH</name>
<dbReference type="AlphaFoldDB" id="A0A922T8U0"/>
<keyword evidence="3" id="KW-1185">Reference proteome</keyword>
<sequence>MKNLLMAVALTAGLTVPAAAEEETTFMAPLGLESCAYVKNKSKELGEVYRLGTEIFAIGYLNAVSIMLYADKGSVNHVPEGDNTANVYLAAIKLYCERNPSASYIEAVANSLDAVSVSK</sequence>
<accession>A0A922T8U0</accession>
<proteinExistence type="predicted"/>
<evidence type="ECO:0008006" key="4">
    <source>
        <dbReference type="Google" id="ProtNLM"/>
    </source>
</evidence>
<dbReference type="RefSeq" id="WP_037189671.1">
    <property type="nucleotide sequence ID" value="NZ_JOKJ01000019.1"/>
</dbReference>
<feature type="signal peptide" evidence="1">
    <location>
        <begin position="1"/>
        <end position="20"/>
    </location>
</feature>
<reference evidence="2 3" key="1">
    <citation type="submission" date="2014-06" db="EMBL/GenBank/DDBJ databases">
        <title>Rhizobium pelagicum/R2-400B4.</title>
        <authorList>
            <person name="Kimes N.E."/>
            <person name="Lopez-Perez M."/>
        </authorList>
    </citation>
    <scope>NUCLEOTIDE SEQUENCE [LARGE SCALE GENOMIC DNA]</scope>
    <source>
        <strain evidence="2 3">R2-400B4</strain>
    </source>
</reference>
<evidence type="ECO:0000313" key="2">
    <source>
        <dbReference type="EMBL" id="KEQ05552.1"/>
    </source>
</evidence>
<gene>
    <name evidence="2" type="ORF">GV68_08460</name>
</gene>
<feature type="chain" id="PRO_5037737536" description="Rap1a immunity protein domain-containing protein" evidence="1">
    <location>
        <begin position="21"/>
        <end position="119"/>
    </location>
</feature>
<dbReference type="Proteomes" id="UP000052167">
    <property type="component" value="Unassembled WGS sequence"/>
</dbReference>
<evidence type="ECO:0000256" key="1">
    <source>
        <dbReference type="SAM" id="SignalP"/>
    </source>
</evidence>
<organism evidence="2 3">
    <name type="scientific">Pseudorhizobium pelagicum</name>
    <dbReference type="NCBI Taxonomy" id="1509405"/>
    <lineage>
        <taxon>Bacteria</taxon>
        <taxon>Pseudomonadati</taxon>
        <taxon>Pseudomonadota</taxon>
        <taxon>Alphaproteobacteria</taxon>
        <taxon>Hyphomicrobiales</taxon>
        <taxon>Rhizobiaceae</taxon>
        <taxon>Rhizobium/Agrobacterium group</taxon>
        <taxon>Pseudorhizobium</taxon>
    </lineage>
</organism>
<keyword evidence="1" id="KW-0732">Signal</keyword>